<dbReference type="PANTHER" id="PTHR43785:SF12">
    <property type="entry name" value="TYPE-1 GLUTAMINE SYNTHETASE 2"/>
    <property type="match status" value="1"/>
</dbReference>
<name>A0A9X3Z2N0_9BACL</name>
<evidence type="ECO:0000256" key="1">
    <source>
        <dbReference type="ARBA" id="ARBA00001946"/>
    </source>
</evidence>
<comment type="cofactor">
    <cofactor evidence="1">
        <name>Mg(2+)</name>
        <dbReference type="ChEBI" id="CHEBI:18420"/>
    </cofactor>
</comment>
<dbReference type="Gene3D" id="3.10.20.70">
    <property type="entry name" value="Glutamine synthetase, N-terminal domain"/>
    <property type="match status" value="1"/>
</dbReference>
<dbReference type="Gene3D" id="3.30.590.10">
    <property type="entry name" value="Glutamine synthetase/guanido kinase, catalytic domain"/>
    <property type="match status" value="1"/>
</dbReference>
<organism evidence="11 12">
    <name type="scientific">Brevibacillus thermoruber</name>
    <dbReference type="NCBI Taxonomy" id="33942"/>
    <lineage>
        <taxon>Bacteria</taxon>
        <taxon>Bacillati</taxon>
        <taxon>Bacillota</taxon>
        <taxon>Bacilli</taxon>
        <taxon>Bacillales</taxon>
        <taxon>Paenibacillaceae</taxon>
        <taxon>Brevibacillus</taxon>
    </lineage>
</organism>
<evidence type="ECO:0000259" key="9">
    <source>
        <dbReference type="PROSITE" id="PS51986"/>
    </source>
</evidence>
<dbReference type="InterPro" id="IPR008147">
    <property type="entry name" value="Gln_synt_N"/>
</dbReference>
<dbReference type="PROSITE" id="PS00181">
    <property type="entry name" value="GLNA_ATP"/>
    <property type="match status" value="1"/>
</dbReference>
<keyword evidence="6" id="KW-0460">Magnesium</keyword>
<evidence type="ECO:0000256" key="2">
    <source>
        <dbReference type="ARBA" id="ARBA00009897"/>
    </source>
</evidence>
<keyword evidence="5" id="KW-0067">ATP-binding</keyword>
<evidence type="ECO:0000256" key="6">
    <source>
        <dbReference type="ARBA" id="ARBA00022842"/>
    </source>
</evidence>
<dbReference type="PANTHER" id="PTHR43785">
    <property type="entry name" value="GAMMA-GLUTAMYLPUTRESCINE SYNTHETASE"/>
    <property type="match status" value="1"/>
</dbReference>
<comment type="similarity">
    <text evidence="2 7 8">Belongs to the glutamine synthetase family.</text>
</comment>
<evidence type="ECO:0000256" key="3">
    <source>
        <dbReference type="ARBA" id="ARBA00022598"/>
    </source>
</evidence>
<protein>
    <submittedName>
        <fullName evidence="11">Glutamine synthetase family protein</fullName>
    </submittedName>
</protein>
<dbReference type="Pfam" id="PF00120">
    <property type="entry name" value="Gln-synt_C"/>
    <property type="match status" value="1"/>
</dbReference>
<evidence type="ECO:0000313" key="12">
    <source>
        <dbReference type="Proteomes" id="UP001151071"/>
    </source>
</evidence>
<keyword evidence="4" id="KW-0547">Nucleotide-binding</keyword>
<dbReference type="GO" id="GO:0006542">
    <property type="term" value="P:glutamine biosynthetic process"/>
    <property type="evidence" value="ECO:0007669"/>
    <property type="project" value="InterPro"/>
</dbReference>
<evidence type="ECO:0000256" key="5">
    <source>
        <dbReference type="ARBA" id="ARBA00022840"/>
    </source>
</evidence>
<dbReference type="PROSITE" id="PS51987">
    <property type="entry name" value="GS_CATALYTIC"/>
    <property type="match status" value="1"/>
</dbReference>
<dbReference type="PROSITE" id="PS51986">
    <property type="entry name" value="GS_BETA_GRASP"/>
    <property type="match status" value="1"/>
</dbReference>
<dbReference type="InterPro" id="IPR008146">
    <property type="entry name" value="Gln_synth_cat_dom"/>
</dbReference>
<evidence type="ECO:0000256" key="4">
    <source>
        <dbReference type="ARBA" id="ARBA00022741"/>
    </source>
</evidence>
<dbReference type="RefSeq" id="WP_271139651.1">
    <property type="nucleotide sequence ID" value="NZ_JAPYYP010000004.1"/>
</dbReference>
<dbReference type="InterPro" id="IPR036651">
    <property type="entry name" value="Gln_synt_N_sf"/>
</dbReference>
<dbReference type="GO" id="GO:0005524">
    <property type="term" value="F:ATP binding"/>
    <property type="evidence" value="ECO:0007669"/>
    <property type="project" value="UniProtKB-KW"/>
</dbReference>
<dbReference type="EMBL" id="JAPYYP010000004">
    <property type="protein sequence ID" value="MDA5107838.1"/>
    <property type="molecule type" value="Genomic_DNA"/>
</dbReference>
<gene>
    <name evidence="11" type="ORF">O3V59_05675</name>
</gene>
<evidence type="ECO:0000256" key="8">
    <source>
        <dbReference type="RuleBase" id="RU000384"/>
    </source>
</evidence>
<evidence type="ECO:0000256" key="7">
    <source>
        <dbReference type="PROSITE-ProRule" id="PRU01330"/>
    </source>
</evidence>
<sequence length="448" mass="50627">MYTADDVMKIVKEREIEFIRVEFLDYAGLTRGRTIRPDNLRDAMERGINFSTAIMSFDSFDEYIPNPMYGAGDGDFFAVPDPATFAVLPYRSKTARMFCDLVDENGDPWPGCPRHALKRLLAEVESVMGGRMYMAYEQEAYLLREENGRLVPADDSHCFSSDGVDIQEDFVQSFVHALEAMGVRTEQISSEYGPGQLEVNLRYTHALQATDDQVTFKQVFKQIARDKGLIGTLMPKPFEHLAGSGLHVHISLYNDAGENLFADNTDPRGLDLSEKAYHFIGGLLKHGRSLIAVGAPSINSYKRMRPGTWAPAHICYGAGNRSVLVRIPEKRRTRRFEFRGGDGTCNPYLLSACLVAAGLDGIHNRIHPGEPASDDVSWLTEAQMQERGIARLPRTLEEAVDSLSQDTVLAQAIGREIWEEYLKVKRTEWEKYTRHVSGWERRLFAQRF</sequence>
<dbReference type="AlphaFoldDB" id="A0A9X3Z2N0"/>
<dbReference type="GO" id="GO:0004356">
    <property type="term" value="F:glutamine synthetase activity"/>
    <property type="evidence" value="ECO:0007669"/>
    <property type="project" value="InterPro"/>
</dbReference>
<dbReference type="InterPro" id="IPR014746">
    <property type="entry name" value="Gln_synth/guanido_kin_cat_dom"/>
</dbReference>
<dbReference type="InterPro" id="IPR027303">
    <property type="entry name" value="Gln_synth_gly_rich_site"/>
</dbReference>
<dbReference type="Proteomes" id="UP001151071">
    <property type="component" value="Unassembled WGS sequence"/>
</dbReference>
<feature type="domain" description="GS beta-grasp" evidence="9">
    <location>
        <begin position="14"/>
        <end position="106"/>
    </location>
</feature>
<dbReference type="SUPFAM" id="SSF54368">
    <property type="entry name" value="Glutamine synthetase, N-terminal domain"/>
    <property type="match status" value="1"/>
</dbReference>
<accession>A0A9X3Z2N0</accession>
<dbReference type="SUPFAM" id="SSF55931">
    <property type="entry name" value="Glutamine synthetase/guanido kinase"/>
    <property type="match status" value="1"/>
</dbReference>
<keyword evidence="3" id="KW-0436">Ligase</keyword>
<dbReference type="SMART" id="SM01230">
    <property type="entry name" value="Gln-synt_C"/>
    <property type="match status" value="1"/>
</dbReference>
<dbReference type="Pfam" id="PF16952">
    <property type="entry name" value="Gln-synt_N_2"/>
    <property type="match status" value="1"/>
</dbReference>
<proteinExistence type="inferred from homology"/>
<evidence type="ECO:0000259" key="10">
    <source>
        <dbReference type="PROSITE" id="PS51987"/>
    </source>
</evidence>
<feature type="domain" description="GS catalytic" evidence="10">
    <location>
        <begin position="113"/>
        <end position="448"/>
    </location>
</feature>
<reference evidence="11" key="1">
    <citation type="submission" date="2022-12" db="EMBL/GenBank/DDBJ databases">
        <title>Draft genome sequence of the thermophilic strain Brevibacillus thermoruber HT42, isolated from Los Humeros, Puebla, Mexico, with biotechnological potential.</title>
        <authorList>
            <person name="Lara Sanchez J."/>
            <person name="Solis Palacios R."/>
            <person name="Bustos Baena A.S."/>
            <person name="Ruz Baez A.E."/>
            <person name="Espinosa Luna G."/>
            <person name="Oliart Ros R.M."/>
        </authorList>
    </citation>
    <scope>NUCLEOTIDE SEQUENCE</scope>
    <source>
        <strain evidence="11">HT42</strain>
    </source>
</reference>
<comment type="caution">
    <text evidence="11">The sequence shown here is derived from an EMBL/GenBank/DDBJ whole genome shotgun (WGS) entry which is preliminary data.</text>
</comment>
<keyword evidence="12" id="KW-1185">Reference proteome</keyword>
<evidence type="ECO:0000313" key="11">
    <source>
        <dbReference type="EMBL" id="MDA5107838.1"/>
    </source>
</evidence>